<feature type="domain" description="Glycosyl transferase family 1" evidence="1">
    <location>
        <begin position="189"/>
        <end position="355"/>
    </location>
</feature>
<evidence type="ECO:0000313" key="3">
    <source>
        <dbReference type="EMBL" id="MBC6680867.1"/>
    </source>
</evidence>
<keyword evidence="4" id="KW-1185">Reference proteome</keyword>
<dbReference type="PANTHER" id="PTHR45947">
    <property type="entry name" value="SULFOQUINOVOSYL TRANSFERASE SQD2"/>
    <property type="match status" value="1"/>
</dbReference>
<dbReference type="SUPFAM" id="SSF53756">
    <property type="entry name" value="UDP-Glycosyltransferase/glycogen phosphorylase"/>
    <property type="match status" value="1"/>
</dbReference>
<proteinExistence type="predicted"/>
<dbReference type="Gene3D" id="3.40.50.2000">
    <property type="entry name" value="Glycogen Phosphorylase B"/>
    <property type="match status" value="2"/>
</dbReference>
<dbReference type="CDD" id="cd03801">
    <property type="entry name" value="GT4_PimA-like"/>
    <property type="match status" value="1"/>
</dbReference>
<gene>
    <name evidence="3" type="ORF">H9L42_13645</name>
</gene>
<reference evidence="3" key="1">
    <citation type="submission" date="2020-08" db="EMBL/GenBank/DDBJ databases">
        <title>Genome public.</title>
        <authorList>
            <person name="Liu C."/>
            <person name="Sun Q."/>
        </authorList>
    </citation>
    <scope>NUCLEOTIDE SEQUENCE</scope>
    <source>
        <strain evidence="3">BX12</strain>
    </source>
</reference>
<dbReference type="GO" id="GO:0016758">
    <property type="term" value="F:hexosyltransferase activity"/>
    <property type="evidence" value="ECO:0007669"/>
    <property type="project" value="TreeGrafter"/>
</dbReference>
<dbReference type="InterPro" id="IPR050194">
    <property type="entry name" value="Glycosyltransferase_grp1"/>
</dbReference>
<dbReference type="AlphaFoldDB" id="A0A923NPJ1"/>
<dbReference type="PANTHER" id="PTHR45947:SF3">
    <property type="entry name" value="SULFOQUINOVOSYL TRANSFERASE SQD2"/>
    <property type="match status" value="1"/>
</dbReference>
<dbReference type="InterPro" id="IPR001296">
    <property type="entry name" value="Glyco_trans_1"/>
</dbReference>
<dbReference type="Pfam" id="PF13439">
    <property type="entry name" value="Glyco_transf_4"/>
    <property type="match status" value="1"/>
</dbReference>
<evidence type="ECO:0000259" key="2">
    <source>
        <dbReference type="Pfam" id="PF13439"/>
    </source>
</evidence>
<name>A0A923NPJ1_9FIRM</name>
<protein>
    <submittedName>
        <fullName evidence="3">Glycosyltransferase family 4 protein</fullName>
    </submittedName>
</protein>
<dbReference type="InterPro" id="IPR028098">
    <property type="entry name" value="Glyco_trans_4-like_N"/>
</dbReference>
<organism evidence="3 4">
    <name type="scientific">Zhenpiania hominis</name>
    <dbReference type="NCBI Taxonomy" id="2763644"/>
    <lineage>
        <taxon>Bacteria</taxon>
        <taxon>Bacillati</taxon>
        <taxon>Bacillota</taxon>
        <taxon>Clostridia</taxon>
        <taxon>Peptostreptococcales</taxon>
        <taxon>Anaerovoracaceae</taxon>
        <taxon>Zhenpiania</taxon>
    </lineage>
</organism>
<accession>A0A923NPJ1</accession>
<evidence type="ECO:0000313" key="4">
    <source>
        <dbReference type="Proteomes" id="UP000602647"/>
    </source>
</evidence>
<dbReference type="Pfam" id="PF00534">
    <property type="entry name" value="Glycos_transf_1"/>
    <property type="match status" value="1"/>
</dbReference>
<feature type="domain" description="Glycosyltransferase subfamily 4-like N-terminal" evidence="2">
    <location>
        <begin position="33"/>
        <end position="172"/>
    </location>
</feature>
<sequence>MKKKIIHIAFKHSSNDTRIFRKQCVSLAKIPDYDVTYITSNINSSGEVDCREQGVYKKIIEADPRRIIRQFRYLIQIKKIIKSLGKIDIVELHEAPLLLLALWLQRRGIKVIFDSHENYYSQIKHTYGRKAIYKWVAVCYKLYEKHVCRRISGVIFPCKMLEEDPFDYGVKRLVYLDNYPILSSFNSNINKDETSEKDPYTACYTGAISYERGVVHDIQAWSKAGIAGILAGKFANKKLEDDIKGMEEFKNVDFRGYCGPDEINEIYLRSSVGMATLLNYGQYHKSCNLPTKVCEYMMFSIPTIIYRTEYVEQVMGKYEFGIMVNPEHVEEIADALIYLKDHPSEAERMGKNGRRAVEEVFNWEAEEKKLFALYDEILNDEK</sequence>
<dbReference type="Proteomes" id="UP000602647">
    <property type="component" value="Unassembled WGS sequence"/>
</dbReference>
<comment type="caution">
    <text evidence="3">The sequence shown here is derived from an EMBL/GenBank/DDBJ whole genome shotgun (WGS) entry which is preliminary data.</text>
</comment>
<dbReference type="RefSeq" id="WP_187303965.1">
    <property type="nucleotide sequence ID" value="NZ_JACRYT010000020.1"/>
</dbReference>
<dbReference type="EMBL" id="JACRYT010000020">
    <property type="protein sequence ID" value="MBC6680867.1"/>
    <property type="molecule type" value="Genomic_DNA"/>
</dbReference>
<evidence type="ECO:0000259" key="1">
    <source>
        <dbReference type="Pfam" id="PF00534"/>
    </source>
</evidence>